<accession>A0A4Y2BDD7</accession>
<organism evidence="1 2">
    <name type="scientific">Araneus ventricosus</name>
    <name type="common">Orbweaver spider</name>
    <name type="synonym">Epeira ventricosa</name>
    <dbReference type="NCBI Taxonomy" id="182803"/>
    <lineage>
        <taxon>Eukaryota</taxon>
        <taxon>Metazoa</taxon>
        <taxon>Ecdysozoa</taxon>
        <taxon>Arthropoda</taxon>
        <taxon>Chelicerata</taxon>
        <taxon>Arachnida</taxon>
        <taxon>Araneae</taxon>
        <taxon>Araneomorphae</taxon>
        <taxon>Entelegynae</taxon>
        <taxon>Araneoidea</taxon>
        <taxon>Araneidae</taxon>
        <taxon>Araneus</taxon>
    </lineage>
</organism>
<dbReference type="EMBL" id="BGPR01000070">
    <property type="protein sequence ID" value="GBL90220.1"/>
    <property type="molecule type" value="Genomic_DNA"/>
</dbReference>
<gene>
    <name evidence="1" type="ORF">AVEN_130335_1</name>
</gene>
<keyword evidence="2" id="KW-1185">Reference proteome</keyword>
<protein>
    <submittedName>
        <fullName evidence="1">Uncharacterized protein</fullName>
    </submittedName>
</protein>
<proteinExistence type="predicted"/>
<reference evidence="1 2" key="1">
    <citation type="journal article" date="2019" name="Sci. Rep.">
        <title>Orb-weaving spider Araneus ventricosus genome elucidates the spidroin gene catalogue.</title>
        <authorList>
            <person name="Kono N."/>
            <person name="Nakamura H."/>
            <person name="Ohtoshi R."/>
            <person name="Moran D.A.P."/>
            <person name="Shinohara A."/>
            <person name="Yoshida Y."/>
            <person name="Fujiwara M."/>
            <person name="Mori M."/>
            <person name="Tomita M."/>
            <person name="Arakawa K."/>
        </authorList>
    </citation>
    <scope>NUCLEOTIDE SEQUENCE [LARGE SCALE GENOMIC DNA]</scope>
</reference>
<dbReference type="Proteomes" id="UP000499080">
    <property type="component" value="Unassembled WGS sequence"/>
</dbReference>
<sequence length="106" mass="11674">MSNRLNSRRLACVRGGLVLRTLLRRVSGSKPNSTDSRSVWRLLHAKSYVLAKRPPVGVVRKFGEGVPAQMSSRHLIIVLGLRGPFKNRPPVVPKLDANLTPSIPNS</sequence>
<name>A0A4Y2BDD7_ARAVE</name>
<evidence type="ECO:0000313" key="2">
    <source>
        <dbReference type="Proteomes" id="UP000499080"/>
    </source>
</evidence>
<comment type="caution">
    <text evidence="1">The sequence shown here is derived from an EMBL/GenBank/DDBJ whole genome shotgun (WGS) entry which is preliminary data.</text>
</comment>
<dbReference type="AlphaFoldDB" id="A0A4Y2BDD7"/>
<evidence type="ECO:0000313" key="1">
    <source>
        <dbReference type="EMBL" id="GBL90220.1"/>
    </source>
</evidence>